<dbReference type="PANTHER" id="PTHR35746:SF1">
    <property type="entry name" value="PENTATRICOPEPTIDE REPEAT (PPR) SUPERFAMILY PROTEIN"/>
    <property type="match status" value="1"/>
</dbReference>
<feature type="compositionally biased region" description="Polar residues" evidence="1">
    <location>
        <begin position="886"/>
        <end position="928"/>
    </location>
</feature>
<name>A0AAV5JZW9_9ROSI</name>
<feature type="region of interest" description="Disordered" evidence="1">
    <location>
        <begin position="113"/>
        <end position="151"/>
    </location>
</feature>
<feature type="region of interest" description="Disordered" evidence="1">
    <location>
        <begin position="884"/>
        <end position="957"/>
    </location>
</feature>
<feature type="compositionally biased region" description="Basic and acidic residues" evidence="1">
    <location>
        <begin position="930"/>
        <end position="953"/>
    </location>
</feature>
<evidence type="ECO:0000256" key="1">
    <source>
        <dbReference type="SAM" id="MobiDB-lite"/>
    </source>
</evidence>
<keyword evidence="3" id="KW-1185">Reference proteome</keyword>
<feature type="compositionally biased region" description="Polar residues" evidence="1">
    <location>
        <begin position="796"/>
        <end position="821"/>
    </location>
</feature>
<feature type="region of interest" description="Disordered" evidence="1">
    <location>
        <begin position="172"/>
        <end position="204"/>
    </location>
</feature>
<feature type="compositionally biased region" description="Polar residues" evidence="1">
    <location>
        <begin position="176"/>
        <end position="186"/>
    </location>
</feature>
<accession>A0AAV5JZW9</accession>
<gene>
    <name evidence="2" type="ORF">SLEP1_g28473</name>
</gene>
<proteinExistence type="predicted"/>
<protein>
    <recommendedName>
        <fullName evidence="4">C2H2-type domain-containing protein</fullName>
    </recommendedName>
</protein>
<evidence type="ECO:0000313" key="2">
    <source>
        <dbReference type="EMBL" id="GKV18043.1"/>
    </source>
</evidence>
<feature type="compositionally biased region" description="Basic and acidic residues" evidence="1">
    <location>
        <begin position="767"/>
        <end position="777"/>
    </location>
</feature>
<feature type="compositionally biased region" description="Basic and acidic residues" evidence="1">
    <location>
        <begin position="119"/>
        <end position="131"/>
    </location>
</feature>
<dbReference type="Proteomes" id="UP001054252">
    <property type="component" value="Unassembled WGS sequence"/>
</dbReference>
<evidence type="ECO:0008006" key="4">
    <source>
        <dbReference type="Google" id="ProtNLM"/>
    </source>
</evidence>
<dbReference type="EMBL" id="BPVZ01000049">
    <property type="protein sequence ID" value="GKV18043.1"/>
    <property type="molecule type" value="Genomic_DNA"/>
</dbReference>
<dbReference type="PANTHER" id="PTHR35746">
    <property type="entry name" value="PENTATRICOPEPTIDE REPEAT (PPR) SUPERFAMILY PROTEIN"/>
    <property type="match status" value="1"/>
</dbReference>
<feature type="region of interest" description="Disordered" evidence="1">
    <location>
        <begin position="757"/>
        <end position="782"/>
    </location>
</feature>
<feature type="region of interest" description="Disordered" evidence="1">
    <location>
        <begin position="310"/>
        <end position="329"/>
    </location>
</feature>
<sequence>MRQHAHMGHYSSLVEVSLPTLSAPSSLPTKTLHYPFLNCTFSFHSSASLSSLDMDNQDYRKTDHVSGHESHGVHLCHKCGWPFPNPHPSAKNRRAHKRVCGTIEGYKLVDSGEINHGAASDDDHLSDEDQKTPVPKVLDGNGEKNIAGIGTVSNRSEGEVFSDAVAEFQDSGFCPGSSNTQDNASNPADRVSGKDLGPNPSFNDCANTDIIQSPESSTERSQGTCTMSGRTLDCHDHASSSKEPVDLFIDGSNVLEQHIKLETSADASEDSKNITTSDGMAECSMFVGQETDAVANKEINVGTNLLDDVGSPINHAGETSEQASKSEKSFKIESGTVLTDGVVQLEEDLQETAGKGNPGTNMEGNLMGAAISQGKDVNITYDTVLNAEKKEEVTPHIELADEIIRVEQGPQRVLASNVAAGDFSPKAESTEHISASLDTAYSKVDATQTTEFLNSNEYCNKKGYAVGGAHLLSVPGDIPIVDHAEMMPEDIKDHKKVHLYQSVPLASGEIDRNREGEIQDSLSESRKLGGVDVSASDVHVLGGSFKHEDWNSRPMVAEEVSGEDVLKVNVGSDKIGGSVTTKNEICSPEKQKLNDTCDDLRQPAYCGTATRIFSDMNPSVASVDSEVNQIANMVSSNDDAEHEEAETGGCNIAYNDRKDDMEHSVESMINSIESARNLSKSHVHPLSGLLEDDNAGDHGNAETENFDINQVESAEAQNNEDFSTKTNSISELASNHQENQVNLEDVNDDCLRKLQETDSTHVNEVSKIPEEFKEHEMNGTGEVQGDRAAEFSLAIESNNSGGPDSQKNSEGQTKIESPSEGQTKKELPSFPVDVGATIQSLPPVENNNTRESGEASYGVGFHSLHGEVGNSFIKHQLDTTAVDASVESSSQTDSLEGNWGSVSVLSTPSDIPTSIDTNALPSTDSQPPSEAEKGNVKKPEVASERQHPDKSDLFEPPSFMTLVEPGGSGQTVAASEMQIRKNPEQLKASAMQAGWFPSLTHMSNESQGRKKNEEIIAKVTNWNVKQNTPLKNLLGAANFENKPTSPNPKNNPYTVIQRDENFLKDNGDSAMKVSSVLGHEAPVGKAAKTEAAKEWDSPARYPSDIKRGERKVKRRPYWAQFVCCSSVN</sequence>
<reference evidence="2 3" key="1">
    <citation type="journal article" date="2021" name="Commun. Biol.">
        <title>The genome of Shorea leprosula (Dipterocarpaceae) highlights the ecological relevance of drought in aseasonal tropical rainforests.</title>
        <authorList>
            <person name="Ng K.K.S."/>
            <person name="Kobayashi M.J."/>
            <person name="Fawcett J.A."/>
            <person name="Hatakeyama M."/>
            <person name="Paape T."/>
            <person name="Ng C.H."/>
            <person name="Ang C.C."/>
            <person name="Tnah L.H."/>
            <person name="Lee C.T."/>
            <person name="Nishiyama T."/>
            <person name="Sese J."/>
            <person name="O'Brien M.J."/>
            <person name="Copetti D."/>
            <person name="Mohd Noor M.I."/>
            <person name="Ong R.C."/>
            <person name="Putra M."/>
            <person name="Sireger I.Z."/>
            <person name="Indrioko S."/>
            <person name="Kosugi Y."/>
            <person name="Izuno A."/>
            <person name="Isagi Y."/>
            <person name="Lee S.L."/>
            <person name="Shimizu K.K."/>
        </authorList>
    </citation>
    <scope>NUCLEOTIDE SEQUENCE [LARGE SCALE GENOMIC DNA]</scope>
    <source>
        <strain evidence="2">214</strain>
    </source>
</reference>
<comment type="caution">
    <text evidence="2">The sequence shown here is derived from an EMBL/GenBank/DDBJ whole genome shotgun (WGS) entry which is preliminary data.</text>
</comment>
<evidence type="ECO:0000313" key="3">
    <source>
        <dbReference type="Proteomes" id="UP001054252"/>
    </source>
</evidence>
<dbReference type="AlphaFoldDB" id="A0AAV5JZW9"/>
<feature type="region of interest" description="Disordered" evidence="1">
    <location>
        <begin position="796"/>
        <end position="827"/>
    </location>
</feature>
<organism evidence="2 3">
    <name type="scientific">Rubroshorea leprosula</name>
    <dbReference type="NCBI Taxonomy" id="152421"/>
    <lineage>
        <taxon>Eukaryota</taxon>
        <taxon>Viridiplantae</taxon>
        <taxon>Streptophyta</taxon>
        <taxon>Embryophyta</taxon>
        <taxon>Tracheophyta</taxon>
        <taxon>Spermatophyta</taxon>
        <taxon>Magnoliopsida</taxon>
        <taxon>eudicotyledons</taxon>
        <taxon>Gunneridae</taxon>
        <taxon>Pentapetalae</taxon>
        <taxon>rosids</taxon>
        <taxon>malvids</taxon>
        <taxon>Malvales</taxon>
        <taxon>Dipterocarpaceae</taxon>
        <taxon>Rubroshorea</taxon>
    </lineage>
</organism>